<reference evidence="1" key="1">
    <citation type="journal article" date="2023" name="G3 (Bethesda)">
        <title>A reference genome for the long-term kleptoplast-retaining sea slug Elysia crispata morphotype clarki.</title>
        <authorList>
            <person name="Eastman K.E."/>
            <person name="Pendleton A.L."/>
            <person name="Shaikh M.A."/>
            <person name="Suttiyut T."/>
            <person name="Ogas R."/>
            <person name="Tomko P."/>
            <person name="Gavelis G."/>
            <person name="Widhalm J.R."/>
            <person name="Wisecaver J.H."/>
        </authorList>
    </citation>
    <scope>NUCLEOTIDE SEQUENCE</scope>
    <source>
        <strain evidence="1">ECLA1</strain>
    </source>
</reference>
<comment type="caution">
    <text evidence="1">The sequence shown here is derived from an EMBL/GenBank/DDBJ whole genome shotgun (WGS) entry which is preliminary data.</text>
</comment>
<dbReference type="Proteomes" id="UP001283361">
    <property type="component" value="Unassembled WGS sequence"/>
</dbReference>
<name>A0AAE1CWY8_9GAST</name>
<dbReference type="AlphaFoldDB" id="A0AAE1CWY8"/>
<sequence>MNGQGPSQRFYSVKLYEGERRGSGINPPPEPLTTGIRSSCHVQGGLQLSCNEKGKNIKVKVKKMSREDVKDKTGCRWLIVTKRCLRL</sequence>
<evidence type="ECO:0000313" key="1">
    <source>
        <dbReference type="EMBL" id="KAK3741998.1"/>
    </source>
</evidence>
<proteinExistence type="predicted"/>
<gene>
    <name evidence="1" type="ORF">RRG08_024744</name>
</gene>
<keyword evidence="2" id="KW-1185">Reference proteome</keyword>
<dbReference type="EMBL" id="JAWDGP010006383">
    <property type="protein sequence ID" value="KAK3741998.1"/>
    <property type="molecule type" value="Genomic_DNA"/>
</dbReference>
<evidence type="ECO:0000313" key="2">
    <source>
        <dbReference type="Proteomes" id="UP001283361"/>
    </source>
</evidence>
<accession>A0AAE1CWY8</accession>
<protein>
    <submittedName>
        <fullName evidence="1">Uncharacterized protein</fullName>
    </submittedName>
</protein>
<organism evidence="1 2">
    <name type="scientific">Elysia crispata</name>
    <name type="common">lettuce slug</name>
    <dbReference type="NCBI Taxonomy" id="231223"/>
    <lineage>
        <taxon>Eukaryota</taxon>
        <taxon>Metazoa</taxon>
        <taxon>Spiralia</taxon>
        <taxon>Lophotrochozoa</taxon>
        <taxon>Mollusca</taxon>
        <taxon>Gastropoda</taxon>
        <taxon>Heterobranchia</taxon>
        <taxon>Euthyneura</taxon>
        <taxon>Panpulmonata</taxon>
        <taxon>Sacoglossa</taxon>
        <taxon>Placobranchoidea</taxon>
        <taxon>Plakobranchidae</taxon>
        <taxon>Elysia</taxon>
    </lineage>
</organism>